<dbReference type="OrthoDB" id="9801841at2"/>
<protein>
    <submittedName>
        <fullName evidence="2">Type VI secretion system ImpM family protein</fullName>
    </submittedName>
</protein>
<evidence type="ECO:0000313" key="2">
    <source>
        <dbReference type="EMBL" id="POF29266.1"/>
    </source>
</evidence>
<feature type="region of interest" description="Disordered" evidence="1">
    <location>
        <begin position="211"/>
        <end position="231"/>
    </location>
</feature>
<dbReference type="InterPro" id="IPR017748">
    <property type="entry name" value="TagF"/>
</dbReference>
<gene>
    <name evidence="2" type="ORF">CLV41_10936</name>
</gene>
<organism evidence="2 3">
    <name type="scientific">Roseibium marinum</name>
    <dbReference type="NCBI Taxonomy" id="281252"/>
    <lineage>
        <taxon>Bacteria</taxon>
        <taxon>Pseudomonadati</taxon>
        <taxon>Pseudomonadota</taxon>
        <taxon>Alphaproteobacteria</taxon>
        <taxon>Hyphomicrobiales</taxon>
        <taxon>Stappiaceae</taxon>
        <taxon>Roseibium</taxon>
    </lineage>
</organism>
<sequence length="231" mass="24631">MACGSGGSGYFGKLPARADFVTGACPTGFLKLWEPFLIKGLAQSRLDLKDTWEEAYMTMPVWQFWMKPANGGKFEGAVAGAVMPSVDRVGRKFPLTVVAPVSSAGGNGVRPAGDWYETVEAILLQTLREDADLGGFQEAVADLELPVPALMDGTPDGTPDLAAMEETGAWVSSGFRCRAGDREYAFTCSGLPHANAFRWLILPEAYGGGAAEEQEGAATSRGLYHPEDSRT</sequence>
<dbReference type="Pfam" id="PF09867">
    <property type="entry name" value="TagF_N"/>
    <property type="match status" value="1"/>
</dbReference>
<dbReference type="NCBIfam" id="TIGR03373">
    <property type="entry name" value="VI_minor_4"/>
    <property type="match status" value="1"/>
</dbReference>
<evidence type="ECO:0000313" key="3">
    <source>
        <dbReference type="Proteomes" id="UP000236959"/>
    </source>
</evidence>
<comment type="caution">
    <text evidence="2">The sequence shown here is derived from an EMBL/GenBank/DDBJ whole genome shotgun (WGS) entry which is preliminary data.</text>
</comment>
<name>A0A2S3UNJ1_9HYPH</name>
<reference evidence="2 3" key="1">
    <citation type="submission" date="2018-01" db="EMBL/GenBank/DDBJ databases">
        <title>Genomic Encyclopedia of Archaeal and Bacterial Type Strains, Phase II (KMG-II): from individual species to whole genera.</title>
        <authorList>
            <person name="Goeker M."/>
        </authorList>
    </citation>
    <scope>NUCLEOTIDE SEQUENCE [LARGE SCALE GENOMIC DNA]</scope>
    <source>
        <strain evidence="2 3">DSM 17023</strain>
    </source>
</reference>
<dbReference type="EMBL" id="PPCN01000009">
    <property type="protein sequence ID" value="POF29266.1"/>
    <property type="molecule type" value="Genomic_DNA"/>
</dbReference>
<dbReference type="RefSeq" id="WP_103223956.1">
    <property type="nucleotide sequence ID" value="NZ_PPCN01000009.1"/>
</dbReference>
<dbReference type="InterPro" id="IPR038225">
    <property type="entry name" value="TagF_sf"/>
</dbReference>
<keyword evidence="3" id="KW-1185">Reference proteome</keyword>
<dbReference type="Proteomes" id="UP000236959">
    <property type="component" value="Unassembled WGS sequence"/>
</dbReference>
<evidence type="ECO:0000256" key="1">
    <source>
        <dbReference type="SAM" id="MobiDB-lite"/>
    </source>
</evidence>
<accession>A0A2S3UNJ1</accession>
<dbReference type="Gene3D" id="3.40.1730.10">
    <property type="entry name" value="pa0076 domain"/>
    <property type="match status" value="1"/>
</dbReference>
<dbReference type="AlphaFoldDB" id="A0A2S3UNJ1"/>
<proteinExistence type="predicted"/>